<evidence type="ECO:0000313" key="3">
    <source>
        <dbReference type="EMBL" id="RRO15171.1"/>
    </source>
</evidence>
<dbReference type="InterPro" id="IPR017517">
    <property type="entry name" value="Maleyloyr_isom"/>
</dbReference>
<evidence type="ECO:0000313" key="4">
    <source>
        <dbReference type="Proteomes" id="UP000274515"/>
    </source>
</evidence>
<reference evidence="3 4" key="1">
    <citation type="submission" date="2018-11" db="EMBL/GenBank/DDBJ databases">
        <title>Saccharopolyspora rhizosphaerae sp. nov., an actinomycete isolated from rhizosphere soil in Thailand.</title>
        <authorList>
            <person name="Intra B."/>
            <person name="Euanorasetr J."/>
            <person name="Take A."/>
            <person name="Inahashi Y."/>
            <person name="Mori M."/>
            <person name="Panbangred W."/>
            <person name="Matsumoto A."/>
        </authorList>
    </citation>
    <scope>NUCLEOTIDE SEQUENCE [LARGE SCALE GENOMIC DNA]</scope>
    <source>
        <strain evidence="3 4">H219</strain>
    </source>
</reference>
<feature type="domain" description="Mycothiol-dependent maleylpyruvate isomerase metal-binding" evidence="2">
    <location>
        <begin position="14"/>
        <end position="131"/>
    </location>
</feature>
<gene>
    <name evidence="3" type="ORF">EIL87_18090</name>
</gene>
<dbReference type="SUPFAM" id="SSF109854">
    <property type="entry name" value="DinB/YfiT-like putative metalloenzymes"/>
    <property type="match status" value="1"/>
</dbReference>
<accession>A0A3R8VD75</accession>
<name>A0A3R8VD75_9PSEU</name>
<dbReference type="NCBIfam" id="TIGR03083">
    <property type="entry name" value="maleylpyruvate isomerase family mycothiol-dependent enzyme"/>
    <property type="match status" value="1"/>
</dbReference>
<feature type="region of interest" description="Disordered" evidence="1">
    <location>
        <begin position="158"/>
        <end position="192"/>
    </location>
</feature>
<dbReference type="InterPro" id="IPR017520">
    <property type="entry name" value="CHP03086"/>
</dbReference>
<comment type="caution">
    <text evidence="3">The sequence shown here is derived from an EMBL/GenBank/DDBJ whole genome shotgun (WGS) entry which is preliminary data.</text>
</comment>
<keyword evidence="4" id="KW-1185">Reference proteome</keyword>
<organism evidence="3 4">
    <name type="scientific">Saccharopolyspora rhizosphaerae</name>
    <dbReference type="NCBI Taxonomy" id="2492662"/>
    <lineage>
        <taxon>Bacteria</taxon>
        <taxon>Bacillati</taxon>
        <taxon>Actinomycetota</taxon>
        <taxon>Actinomycetes</taxon>
        <taxon>Pseudonocardiales</taxon>
        <taxon>Pseudonocardiaceae</taxon>
        <taxon>Saccharopolyspora</taxon>
    </lineage>
</organism>
<dbReference type="Proteomes" id="UP000274515">
    <property type="component" value="Unassembled WGS sequence"/>
</dbReference>
<dbReference type="NCBIfam" id="TIGR03086">
    <property type="entry name" value="TIGR03086 family metal-binding protein"/>
    <property type="match status" value="1"/>
</dbReference>
<dbReference type="AlphaFoldDB" id="A0A3R8VD75"/>
<dbReference type="OrthoDB" id="5185819at2"/>
<dbReference type="RefSeq" id="WP_125091731.1">
    <property type="nucleotide sequence ID" value="NZ_RSAA01000016.1"/>
</dbReference>
<dbReference type="GO" id="GO:0046872">
    <property type="term" value="F:metal ion binding"/>
    <property type="evidence" value="ECO:0007669"/>
    <property type="project" value="InterPro"/>
</dbReference>
<evidence type="ECO:0000256" key="1">
    <source>
        <dbReference type="SAM" id="MobiDB-lite"/>
    </source>
</evidence>
<sequence>MTGSDAPIGAVAFAALDFFVDAVELVPAERWDAPSNLDEWTVRELVGHVTGSATKLAVLLEGGEAWLAPSEPTDWIRDDPAAELREIRGRIGRALPHADLESPRPSPGGELPLHRALQFPVADLALHAWDLHRSCGRTVELPEDLLKFCHSLIDSAPEEKMRRPGGFAPPTTPPEGASETQRLMAHLGREVG</sequence>
<dbReference type="EMBL" id="RSAA01000016">
    <property type="protein sequence ID" value="RRO15171.1"/>
    <property type="molecule type" value="Genomic_DNA"/>
</dbReference>
<dbReference type="InterPro" id="IPR024344">
    <property type="entry name" value="MDMPI_metal-binding"/>
</dbReference>
<dbReference type="InterPro" id="IPR034660">
    <property type="entry name" value="DinB/YfiT-like"/>
</dbReference>
<protein>
    <submittedName>
        <fullName evidence="3">TIGR03086 family protein</fullName>
    </submittedName>
</protein>
<evidence type="ECO:0000259" key="2">
    <source>
        <dbReference type="Pfam" id="PF11716"/>
    </source>
</evidence>
<dbReference type="Pfam" id="PF11716">
    <property type="entry name" value="MDMPI_N"/>
    <property type="match status" value="1"/>
</dbReference>
<dbReference type="Gene3D" id="1.20.120.450">
    <property type="entry name" value="dinb family like domain"/>
    <property type="match status" value="1"/>
</dbReference>
<proteinExistence type="predicted"/>